<dbReference type="EMBL" id="DS113751">
    <property type="protein sequence ID" value="EAX96606.1"/>
    <property type="molecule type" value="Genomic_DNA"/>
</dbReference>
<dbReference type="Pfam" id="PF00254">
    <property type="entry name" value="FKBP_C"/>
    <property type="match status" value="1"/>
</dbReference>
<feature type="compositionally biased region" description="Low complexity" evidence="7">
    <location>
        <begin position="250"/>
        <end position="281"/>
    </location>
</feature>
<dbReference type="InterPro" id="IPR001179">
    <property type="entry name" value="PPIase_FKBP_dom"/>
</dbReference>
<dbReference type="PANTHER" id="PTHR43811">
    <property type="entry name" value="FKBP-TYPE PEPTIDYL-PROLYL CIS-TRANS ISOMERASE FKPA"/>
    <property type="match status" value="1"/>
</dbReference>
<proteinExistence type="predicted"/>
<gene>
    <name evidence="9" type="ORF">TVAG_140950</name>
</gene>
<dbReference type="RefSeq" id="XP_001309536.1">
    <property type="nucleotide sequence ID" value="XM_001309535.1"/>
</dbReference>
<evidence type="ECO:0000256" key="2">
    <source>
        <dbReference type="ARBA" id="ARBA00013194"/>
    </source>
</evidence>
<dbReference type="EC" id="5.2.1.8" evidence="2 5"/>
<keyword evidence="3 5" id="KW-0697">Rotamase</keyword>
<protein>
    <recommendedName>
        <fullName evidence="2 5">peptidylprolyl isomerase</fullName>
        <ecNumber evidence="2 5">5.2.1.8</ecNumber>
    </recommendedName>
</protein>
<evidence type="ECO:0000256" key="3">
    <source>
        <dbReference type="ARBA" id="ARBA00023110"/>
    </source>
</evidence>
<feature type="coiled-coil region" evidence="6">
    <location>
        <begin position="412"/>
        <end position="511"/>
    </location>
</feature>
<evidence type="ECO:0000313" key="9">
    <source>
        <dbReference type="EMBL" id="EAX96606.1"/>
    </source>
</evidence>
<dbReference type="InterPro" id="IPR046357">
    <property type="entry name" value="PPIase_dom_sf"/>
</dbReference>
<organism evidence="9 10">
    <name type="scientific">Trichomonas vaginalis (strain ATCC PRA-98 / G3)</name>
    <dbReference type="NCBI Taxonomy" id="412133"/>
    <lineage>
        <taxon>Eukaryota</taxon>
        <taxon>Metamonada</taxon>
        <taxon>Parabasalia</taxon>
        <taxon>Trichomonadida</taxon>
        <taxon>Trichomonadidae</taxon>
        <taxon>Trichomonas</taxon>
    </lineage>
</organism>
<keyword evidence="10" id="KW-1185">Reference proteome</keyword>
<keyword evidence="4 5" id="KW-0413">Isomerase</keyword>
<dbReference type="PROSITE" id="PS50059">
    <property type="entry name" value="FKBP_PPIASE"/>
    <property type="match status" value="1"/>
</dbReference>
<comment type="catalytic activity">
    <reaction evidence="1 5">
        <text>[protein]-peptidylproline (omega=180) = [protein]-peptidylproline (omega=0)</text>
        <dbReference type="Rhea" id="RHEA:16237"/>
        <dbReference type="Rhea" id="RHEA-COMP:10747"/>
        <dbReference type="Rhea" id="RHEA-COMP:10748"/>
        <dbReference type="ChEBI" id="CHEBI:83833"/>
        <dbReference type="ChEBI" id="CHEBI:83834"/>
        <dbReference type="EC" id="5.2.1.8"/>
    </reaction>
</comment>
<evidence type="ECO:0000313" key="10">
    <source>
        <dbReference type="Proteomes" id="UP000001542"/>
    </source>
</evidence>
<evidence type="ECO:0000256" key="1">
    <source>
        <dbReference type="ARBA" id="ARBA00000971"/>
    </source>
</evidence>
<dbReference type="Gene3D" id="3.10.50.40">
    <property type="match status" value="1"/>
</dbReference>
<dbReference type="OrthoDB" id="1902587at2759"/>
<dbReference type="VEuPathDB" id="TrichDB:TVAGG3_0603860"/>
<feature type="compositionally biased region" description="Low complexity" evidence="7">
    <location>
        <begin position="341"/>
        <end position="360"/>
    </location>
</feature>
<evidence type="ECO:0000256" key="5">
    <source>
        <dbReference type="PROSITE-ProRule" id="PRU00277"/>
    </source>
</evidence>
<dbReference type="PANTHER" id="PTHR43811:SF19">
    <property type="entry name" value="39 KDA FK506-BINDING NUCLEAR PROTEIN"/>
    <property type="match status" value="1"/>
</dbReference>
<dbReference type="SMR" id="A2FER9"/>
<dbReference type="VEuPathDB" id="TrichDB:TVAG_140950"/>
<dbReference type="SUPFAM" id="SSF50729">
    <property type="entry name" value="PH domain-like"/>
    <property type="match status" value="1"/>
</dbReference>
<feature type="region of interest" description="Disordered" evidence="7">
    <location>
        <begin position="250"/>
        <end position="361"/>
    </location>
</feature>
<name>A2FER9_TRIV3</name>
<evidence type="ECO:0000256" key="7">
    <source>
        <dbReference type="SAM" id="MobiDB-lite"/>
    </source>
</evidence>
<accession>A2FER9</accession>
<dbReference type="AlphaFoldDB" id="A2FER9"/>
<dbReference type="InParanoid" id="A2FER9"/>
<dbReference type="GO" id="GO:0003755">
    <property type="term" value="F:peptidyl-prolyl cis-trans isomerase activity"/>
    <property type="evidence" value="ECO:0000318"/>
    <property type="project" value="GO_Central"/>
</dbReference>
<dbReference type="SUPFAM" id="SSF54534">
    <property type="entry name" value="FKBP-like"/>
    <property type="match status" value="1"/>
</dbReference>
<reference evidence="9" key="1">
    <citation type="submission" date="2006-10" db="EMBL/GenBank/DDBJ databases">
        <authorList>
            <person name="Amadeo P."/>
            <person name="Zhao Q."/>
            <person name="Wortman J."/>
            <person name="Fraser-Liggett C."/>
            <person name="Carlton J."/>
        </authorList>
    </citation>
    <scope>NUCLEOTIDE SEQUENCE</scope>
    <source>
        <strain evidence="9">G3</strain>
    </source>
</reference>
<dbReference type="STRING" id="5722.A2FER9"/>
<dbReference type="Proteomes" id="UP000001542">
    <property type="component" value="Unassembled WGS sequence"/>
</dbReference>
<feature type="compositionally biased region" description="Polar residues" evidence="7">
    <location>
        <begin position="319"/>
        <end position="340"/>
    </location>
</feature>
<dbReference type="KEGG" id="tva:4754379"/>
<evidence type="ECO:0000256" key="4">
    <source>
        <dbReference type="ARBA" id="ARBA00023235"/>
    </source>
</evidence>
<feature type="domain" description="PPIase FKBP-type" evidence="8">
    <location>
        <begin position="156"/>
        <end position="246"/>
    </location>
</feature>
<keyword evidence="6" id="KW-0175">Coiled coil</keyword>
<dbReference type="eggNOG" id="KOG0552">
    <property type="taxonomic scope" value="Eukaryota"/>
</dbReference>
<reference evidence="9" key="2">
    <citation type="journal article" date="2007" name="Science">
        <title>Draft genome sequence of the sexually transmitted pathogen Trichomonas vaginalis.</title>
        <authorList>
            <person name="Carlton J.M."/>
            <person name="Hirt R.P."/>
            <person name="Silva J.C."/>
            <person name="Delcher A.L."/>
            <person name="Schatz M."/>
            <person name="Zhao Q."/>
            <person name="Wortman J.R."/>
            <person name="Bidwell S.L."/>
            <person name="Alsmark U.C.M."/>
            <person name="Besteiro S."/>
            <person name="Sicheritz-Ponten T."/>
            <person name="Noel C.J."/>
            <person name="Dacks J.B."/>
            <person name="Foster P.G."/>
            <person name="Simillion C."/>
            <person name="Van de Peer Y."/>
            <person name="Miranda-Saavedra D."/>
            <person name="Barton G.J."/>
            <person name="Westrop G.D."/>
            <person name="Mueller S."/>
            <person name="Dessi D."/>
            <person name="Fiori P.L."/>
            <person name="Ren Q."/>
            <person name="Paulsen I."/>
            <person name="Zhang H."/>
            <person name="Bastida-Corcuera F.D."/>
            <person name="Simoes-Barbosa A."/>
            <person name="Brown M.T."/>
            <person name="Hayes R.D."/>
            <person name="Mukherjee M."/>
            <person name="Okumura C.Y."/>
            <person name="Schneider R."/>
            <person name="Smith A.J."/>
            <person name="Vanacova S."/>
            <person name="Villalvazo M."/>
            <person name="Haas B.J."/>
            <person name="Pertea M."/>
            <person name="Feldblyum T.V."/>
            <person name="Utterback T.R."/>
            <person name="Shu C.L."/>
            <person name="Osoegawa K."/>
            <person name="de Jong P.J."/>
            <person name="Hrdy I."/>
            <person name="Horvathova L."/>
            <person name="Zubacova Z."/>
            <person name="Dolezal P."/>
            <person name="Malik S.B."/>
            <person name="Logsdon J.M. Jr."/>
            <person name="Henze K."/>
            <person name="Gupta A."/>
            <person name="Wang C.C."/>
            <person name="Dunne R.L."/>
            <person name="Upcroft J.A."/>
            <person name="Upcroft P."/>
            <person name="White O."/>
            <person name="Salzberg S.L."/>
            <person name="Tang P."/>
            <person name="Chiu C.-H."/>
            <person name="Lee Y.-S."/>
            <person name="Embley T.M."/>
            <person name="Coombs G.H."/>
            <person name="Mottram J.C."/>
            <person name="Tachezy J."/>
            <person name="Fraser-Liggett C.M."/>
            <person name="Johnson P.J."/>
        </authorList>
    </citation>
    <scope>NUCLEOTIDE SEQUENCE [LARGE SCALE GENOMIC DNA]</scope>
    <source>
        <strain evidence="9">G3</strain>
    </source>
</reference>
<evidence type="ECO:0000256" key="6">
    <source>
        <dbReference type="SAM" id="Coils"/>
    </source>
</evidence>
<sequence length="575" mass="63911">MSALDALFGAEQSIDKVSFKYKPKIEQAKPEQPAFPYMGQIFLYQYNTQENKNVDYGKFMLIVKPNPPAHNIVIYQNQNQPFLQIQVTTSMKFNLREKIFGYITDQSGIQWTIRFSDNESAARFAITVGSILENTTGAQMSVYDALIGNGQIVDTDDTVSVSYIGFLGGNLPTTGKKFDANESYSFTIGSDKTIKGWSQGAIGMHVGGTRALFIPPELAYGPNAVAGGLIPPNSILTFLITITSSKSNKPQTQHVVQQQPQQQQQPVQKPVQAPVTQVQPQSTPIAPKKEEEAPATSFSDKMKRIGAVFMPGMPAPASHSVSDTSDYQTNETTNTSDSSRTVQQTYQAPAPQQPVSSPQPERIREVVKVVNAPTVDEAQVLARMDQLNALLTSKFDQLMSKANEEMPTAVLCDEIQQMAADLDRKERQIRDQERLIAELKGSKSGVRLKQELDSTATELEQLRSVLRGSKDLRKENEDLKAELRNIRERNLTKLESDVHQLQDELASQRQRSSAEAASKAKELFFGFMGSAVEQLKQRFDQMGTVPADEVTAIVSDVFRKCQERTFRQIDEDGLL</sequence>
<evidence type="ECO:0000259" key="8">
    <source>
        <dbReference type="PROSITE" id="PS50059"/>
    </source>
</evidence>